<dbReference type="SUPFAM" id="SSF81343">
    <property type="entry name" value="Fumarate reductase respiratory complex transmembrane subunits"/>
    <property type="match status" value="1"/>
</dbReference>
<protein>
    <submittedName>
        <fullName evidence="11">Succinate dehydrogenase, hydrophobic membrane anchor protein</fullName>
    </submittedName>
</protein>
<keyword evidence="12" id="KW-1185">Reference proteome</keyword>
<dbReference type="Pfam" id="PF01127">
    <property type="entry name" value="Sdh_cyt"/>
    <property type="match status" value="1"/>
</dbReference>
<evidence type="ECO:0000256" key="5">
    <source>
        <dbReference type="ARBA" id="ARBA00022692"/>
    </source>
</evidence>
<feature type="transmembrane region" description="Helical" evidence="10">
    <location>
        <begin position="103"/>
        <end position="124"/>
    </location>
</feature>
<comment type="cofactor">
    <cofactor evidence="1">
        <name>heme</name>
        <dbReference type="ChEBI" id="CHEBI:30413"/>
    </cofactor>
</comment>
<dbReference type="EMBL" id="CP122537">
    <property type="protein sequence ID" value="WGH80077.1"/>
    <property type="molecule type" value="Genomic_DNA"/>
</dbReference>
<sequence>MKSAAQTFLTDRKRVAYYGSAKTGTAQHWQVTISSVALVVLIPLFIFTFGAVLGAPWEEVVAYYSRPFPALVAVLTFVVSGFHLARGTQVLIEDYSRGMTRKALIIATTCLSYGLALAGVYALARLAL</sequence>
<comment type="subcellular location">
    <subcellularLocation>
        <location evidence="3">Membrane</location>
    </subcellularLocation>
</comment>
<keyword evidence="8" id="KW-0408">Iron</keyword>
<evidence type="ECO:0000256" key="1">
    <source>
        <dbReference type="ARBA" id="ARBA00001971"/>
    </source>
</evidence>
<organism evidence="11 12">
    <name type="scientific">Jannaschia ovalis</name>
    <dbReference type="NCBI Taxonomy" id="3038773"/>
    <lineage>
        <taxon>Bacteria</taxon>
        <taxon>Pseudomonadati</taxon>
        <taxon>Pseudomonadota</taxon>
        <taxon>Alphaproteobacteria</taxon>
        <taxon>Rhodobacterales</taxon>
        <taxon>Roseobacteraceae</taxon>
        <taxon>Jannaschia</taxon>
    </lineage>
</organism>
<comment type="function">
    <text evidence="2">Membrane-anchoring subunit of succinate dehydrogenase (SDH).</text>
</comment>
<evidence type="ECO:0000256" key="10">
    <source>
        <dbReference type="SAM" id="Phobius"/>
    </source>
</evidence>
<evidence type="ECO:0000256" key="8">
    <source>
        <dbReference type="ARBA" id="ARBA00023004"/>
    </source>
</evidence>
<evidence type="ECO:0000313" key="11">
    <source>
        <dbReference type="EMBL" id="WGH80077.1"/>
    </source>
</evidence>
<evidence type="ECO:0000256" key="7">
    <source>
        <dbReference type="ARBA" id="ARBA00022989"/>
    </source>
</evidence>
<keyword evidence="6" id="KW-0479">Metal-binding</keyword>
<evidence type="ECO:0000256" key="9">
    <source>
        <dbReference type="ARBA" id="ARBA00023136"/>
    </source>
</evidence>
<keyword evidence="7 10" id="KW-1133">Transmembrane helix</keyword>
<feature type="transmembrane region" description="Helical" evidence="10">
    <location>
        <begin position="63"/>
        <end position="82"/>
    </location>
</feature>
<dbReference type="Proteomes" id="UP001243420">
    <property type="component" value="Chromosome"/>
</dbReference>
<evidence type="ECO:0000256" key="4">
    <source>
        <dbReference type="ARBA" id="ARBA00022617"/>
    </source>
</evidence>
<keyword evidence="9 10" id="KW-0472">Membrane</keyword>
<evidence type="ECO:0000256" key="6">
    <source>
        <dbReference type="ARBA" id="ARBA00022723"/>
    </source>
</evidence>
<evidence type="ECO:0000256" key="3">
    <source>
        <dbReference type="ARBA" id="ARBA00004370"/>
    </source>
</evidence>
<dbReference type="InterPro" id="IPR034804">
    <property type="entry name" value="SQR/QFR_C/D"/>
</dbReference>
<name>A0ABY8LFL4_9RHOB</name>
<dbReference type="Gene3D" id="1.20.1300.10">
    <property type="entry name" value="Fumarate reductase/succinate dehydrogenase, transmembrane subunit"/>
    <property type="match status" value="1"/>
</dbReference>
<evidence type="ECO:0000313" key="12">
    <source>
        <dbReference type="Proteomes" id="UP001243420"/>
    </source>
</evidence>
<accession>A0ABY8LFL4</accession>
<keyword evidence="5 10" id="KW-0812">Transmembrane</keyword>
<gene>
    <name evidence="11" type="ORF">P8627_07385</name>
</gene>
<dbReference type="InterPro" id="IPR000701">
    <property type="entry name" value="SuccDH_FuR_B_TM-su"/>
</dbReference>
<keyword evidence="4" id="KW-0349">Heme</keyword>
<proteinExistence type="predicted"/>
<reference evidence="11 12" key="1">
    <citation type="submission" date="2023-04" db="EMBL/GenBank/DDBJ databases">
        <title>Jannaschia ovalis sp. nov., a marine bacterium isolated from sea tidal flat.</title>
        <authorList>
            <person name="Kwon D.Y."/>
            <person name="Kim J.-J."/>
        </authorList>
    </citation>
    <scope>NUCLEOTIDE SEQUENCE [LARGE SCALE GENOMIC DNA]</scope>
    <source>
        <strain evidence="11 12">GRR-S6-38</strain>
    </source>
</reference>
<dbReference type="RefSeq" id="WP_279967123.1">
    <property type="nucleotide sequence ID" value="NZ_CP122537.1"/>
</dbReference>
<dbReference type="CDD" id="cd03495">
    <property type="entry name" value="SQR_TypeC_SdhD_like"/>
    <property type="match status" value="1"/>
</dbReference>
<feature type="transmembrane region" description="Helical" evidence="10">
    <location>
        <begin position="36"/>
        <end position="57"/>
    </location>
</feature>
<evidence type="ECO:0000256" key="2">
    <source>
        <dbReference type="ARBA" id="ARBA00004050"/>
    </source>
</evidence>